<keyword evidence="4" id="KW-0493">Microtubule</keyword>
<gene>
    <name evidence="17" type="primary">LOC104955390</name>
</gene>
<dbReference type="InterPro" id="IPR026983">
    <property type="entry name" value="DHC"/>
</dbReference>
<reference evidence="17" key="1">
    <citation type="submission" date="2025-08" db="UniProtKB">
        <authorList>
            <consortium name="RefSeq"/>
        </authorList>
    </citation>
    <scope>IDENTIFICATION</scope>
    <source>
        <tissue evidence="17">Muscle</tissue>
    </source>
</reference>
<evidence type="ECO:0000256" key="9">
    <source>
        <dbReference type="ARBA" id="ARBA00023069"/>
    </source>
</evidence>
<evidence type="ECO:0000256" key="1">
    <source>
        <dbReference type="ARBA" id="ARBA00004430"/>
    </source>
</evidence>
<comment type="similarity">
    <text evidence="2">Belongs to the dynein heavy chain family.</text>
</comment>
<dbReference type="SMART" id="SM00457">
    <property type="entry name" value="MACPF"/>
    <property type="match status" value="1"/>
</dbReference>
<comment type="subcellular location">
    <subcellularLocation>
        <location evidence="1">Cytoplasm</location>
        <location evidence="1">Cytoskeleton</location>
        <location evidence="1">Cilium axoneme</location>
    </subcellularLocation>
</comment>
<keyword evidence="10" id="KW-0505">Motor protein</keyword>
<feature type="coiled-coil region" evidence="13">
    <location>
        <begin position="408"/>
        <end position="495"/>
    </location>
</feature>
<dbReference type="Pfam" id="PF12780">
    <property type="entry name" value="AAA_8"/>
    <property type="match status" value="1"/>
</dbReference>
<dbReference type="GO" id="GO:0005858">
    <property type="term" value="C:axonemal dynein complex"/>
    <property type="evidence" value="ECO:0007669"/>
    <property type="project" value="TreeGrafter"/>
</dbReference>
<dbReference type="InterPro" id="IPR024317">
    <property type="entry name" value="Dynein_heavy_chain_D4_dom"/>
</dbReference>
<evidence type="ECO:0000256" key="3">
    <source>
        <dbReference type="ARBA" id="ARBA00022490"/>
    </source>
</evidence>
<keyword evidence="3" id="KW-0963">Cytoplasm</keyword>
<feature type="domain" description="MACPF" evidence="15">
    <location>
        <begin position="564"/>
        <end position="769"/>
    </location>
</feature>
<dbReference type="Proteomes" id="UP000504611">
    <property type="component" value="Unplaced"/>
</dbReference>
<dbReference type="Gene3D" id="3.40.50.300">
    <property type="entry name" value="P-loop containing nucleotide triphosphate hydrolases"/>
    <property type="match status" value="1"/>
</dbReference>
<dbReference type="FunFam" id="3.40.50.300:FF:001810">
    <property type="entry name" value="Cytoplasmic dynein 2 heavy chain 1"/>
    <property type="match status" value="1"/>
</dbReference>
<dbReference type="GO" id="GO:0051959">
    <property type="term" value="F:dynein light intermediate chain binding"/>
    <property type="evidence" value="ECO:0007669"/>
    <property type="project" value="InterPro"/>
</dbReference>
<keyword evidence="8 13" id="KW-0175">Coiled coil</keyword>
<keyword evidence="12" id="KW-0966">Cell projection</keyword>
<keyword evidence="6" id="KW-0067">ATP-binding</keyword>
<keyword evidence="11" id="KW-0206">Cytoskeleton</keyword>
<evidence type="ECO:0000256" key="10">
    <source>
        <dbReference type="ARBA" id="ARBA00023175"/>
    </source>
</evidence>
<accession>A0A6I9P0R6</accession>
<dbReference type="GO" id="GO:0005524">
    <property type="term" value="F:ATP binding"/>
    <property type="evidence" value="ECO:0007669"/>
    <property type="project" value="UniProtKB-KW"/>
</dbReference>
<dbReference type="InterPro" id="IPR020864">
    <property type="entry name" value="MACPF"/>
</dbReference>
<dbReference type="KEGG" id="ncc:104955390"/>
<feature type="region of interest" description="Disordered" evidence="14">
    <location>
        <begin position="336"/>
        <end position="357"/>
    </location>
</feature>
<dbReference type="OrthoDB" id="9934301at2759"/>
<dbReference type="PANTHER" id="PTHR46532">
    <property type="entry name" value="MALE FERTILITY FACTOR KL5"/>
    <property type="match status" value="1"/>
</dbReference>
<evidence type="ECO:0000256" key="12">
    <source>
        <dbReference type="ARBA" id="ARBA00023273"/>
    </source>
</evidence>
<dbReference type="GeneID" id="104955390"/>
<evidence type="ECO:0000259" key="15">
    <source>
        <dbReference type="SMART" id="SM00457"/>
    </source>
</evidence>
<evidence type="ECO:0000256" key="8">
    <source>
        <dbReference type="ARBA" id="ARBA00023054"/>
    </source>
</evidence>
<evidence type="ECO:0000256" key="5">
    <source>
        <dbReference type="ARBA" id="ARBA00022741"/>
    </source>
</evidence>
<evidence type="ECO:0000256" key="14">
    <source>
        <dbReference type="SAM" id="MobiDB-lite"/>
    </source>
</evidence>
<evidence type="ECO:0000313" key="17">
    <source>
        <dbReference type="RefSeq" id="XP_010781020.1"/>
    </source>
</evidence>
<keyword evidence="7" id="KW-0243">Dynein</keyword>
<dbReference type="AlphaFoldDB" id="A0A6I9P0R6"/>
<dbReference type="GO" id="GO:0005874">
    <property type="term" value="C:microtubule"/>
    <property type="evidence" value="ECO:0007669"/>
    <property type="project" value="UniProtKB-KW"/>
</dbReference>
<evidence type="ECO:0000313" key="16">
    <source>
        <dbReference type="Proteomes" id="UP000504611"/>
    </source>
</evidence>
<dbReference type="InterPro" id="IPR027417">
    <property type="entry name" value="P-loop_NTPase"/>
</dbReference>
<dbReference type="GO" id="GO:0007018">
    <property type="term" value="P:microtubule-based movement"/>
    <property type="evidence" value="ECO:0007669"/>
    <property type="project" value="InterPro"/>
</dbReference>
<keyword evidence="9" id="KW-0969">Cilium</keyword>
<organism evidence="16 17">
    <name type="scientific">Notothenia coriiceps</name>
    <name type="common">black rockcod</name>
    <dbReference type="NCBI Taxonomy" id="8208"/>
    <lineage>
        <taxon>Eukaryota</taxon>
        <taxon>Metazoa</taxon>
        <taxon>Chordata</taxon>
        <taxon>Craniata</taxon>
        <taxon>Vertebrata</taxon>
        <taxon>Euteleostomi</taxon>
        <taxon>Actinopterygii</taxon>
        <taxon>Neopterygii</taxon>
        <taxon>Teleostei</taxon>
        <taxon>Neoteleostei</taxon>
        <taxon>Acanthomorphata</taxon>
        <taxon>Eupercaria</taxon>
        <taxon>Perciformes</taxon>
        <taxon>Notothenioidei</taxon>
        <taxon>Nototheniidae</taxon>
        <taxon>Notothenia</taxon>
    </lineage>
</organism>
<dbReference type="PANTHER" id="PTHR46532:SF15">
    <property type="entry name" value="CYTOPLASMIC DYNEIN 2 HEAVY CHAIN 1"/>
    <property type="match status" value="1"/>
</dbReference>
<name>A0A6I9P0R6_9TELE</name>
<dbReference type="RefSeq" id="XP_010781020.1">
    <property type="nucleotide sequence ID" value="XM_010782718.1"/>
</dbReference>
<protein>
    <submittedName>
        <fullName evidence="17">Cytoplasmic dynein 2 heavy chain 1-like</fullName>
    </submittedName>
</protein>
<evidence type="ECO:0000256" key="2">
    <source>
        <dbReference type="ARBA" id="ARBA00008887"/>
    </source>
</evidence>
<keyword evidence="16" id="KW-1185">Reference proteome</keyword>
<dbReference type="SUPFAM" id="SSF52540">
    <property type="entry name" value="P-loop containing nucleoside triphosphate hydrolases"/>
    <property type="match status" value="1"/>
</dbReference>
<evidence type="ECO:0000256" key="13">
    <source>
        <dbReference type="SAM" id="Coils"/>
    </source>
</evidence>
<dbReference type="Gene3D" id="1.10.287.2610">
    <property type="match status" value="1"/>
</dbReference>
<dbReference type="GO" id="GO:0045505">
    <property type="term" value="F:dynein intermediate chain binding"/>
    <property type="evidence" value="ECO:0007669"/>
    <property type="project" value="InterPro"/>
</dbReference>
<proteinExistence type="inferred from homology"/>
<evidence type="ECO:0000256" key="11">
    <source>
        <dbReference type="ARBA" id="ARBA00023212"/>
    </source>
</evidence>
<evidence type="ECO:0000256" key="6">
    <source>
        <dbReference type="ARBA" id="ARBA00022840"/>
    </source>
</evidence>
<evidence type="ECO:0000256" key="7">
    <source>
        <dbReference type="ARBA" id="ARBA00023017"/>
    </source>
</evidence>
<sequence length="790" mass="88157">MNELLPIWSSINMHGQTPNRWPIYTAQSNVTDSVLEVVAYEARRLFRDRLVSSKDLHTFDNILSSIVRGDWGSDALDNMTDGFYVTWGASEGAVMAPGQSLPPHGKQLGRLDSADLKEVIQKGVVLYSRDNKELDLLLFWEVCDFVSRVDRVLSRPGGSLLLAGRSGVGRHTATCLVSHMHGFTLFTPKISRGYALKNFSNDLKTVMQLAGLEGQQVVLLLEDYQFVHPAFLEMVNSLLSSGEVPGLYTPEELEPLLSSLKDAASQDGFTGPLYNYFSHRIKQNLHIVLIMDCSNSNFTINCESNPAFYRKCSVQWMEGWSESSMKKIPELLLARTEGGGEEDGRETATKGNNSAGSAQGDLCRLFLMVHESCREYGATPSQYMSFLHVYTALFSRKQSQLTTRQQHLQAGVSKLNEAKSLVDELKRRAAEQSALLKTKQHEADSALQEITTSMQNASDQKTEMEKIKGKMAHEVAKIEERKAKIDDELKEVQASTPSAASRLDELQVPPRQKNFARGIEQQLPDGMVVASVPTEVQCHEELSDPIPDPEYLTGMVNFSEVSGYPLVQHWSLRSVLYHVKLNQWVLSQAFSSAIHSLDGATQRIDFVSILREFGNHYVQEAVYGFQESCTIWYPNKQVQRQLWLEYQDISKVLAPVHVPLQSPGPAVCPVQFLVSSTIGLVSQYLSNSTPMDRFQYRQSIVRVPPQYRLHSHFWFRSPFCRWTRLHSVPGSHVSGLQLPGTSHGPGSRCPSAMVPAQYRLPAVMVPALRCLFAPGSMLSDSPSAPVSSPA</sequence>
<keyword evidence="5" id="KW-0547">Nucleotide-binding</keyword>
<dbReference type="Gene3D" id="1.20.920.30">
    <property type="match status" value="1"/>
</dbReference>
<evidence type="ECO:0000256" key="4">
    <source>
        <dbReference type="ARBA" id="ARBA00022701"/>
    </source>
</evidence>